<evidence type="ECO:0000256" key="3">
    <source>
        <dbReference type="ARBA" id="ARBA00022989"/>
    </source>
</evidence>
<evidence type="ECO:0000256" key="2">
    <source>
        <dbReference type="ARBA" id="ARBA00022692"/>
    </source>
</evidence>
<dbReference type="InterPro" id="IPR004481">
    <property type="entry name" value="K/Na/Ca-exchanger"/>
</dbReference>
<dbReference type="NCBIfam" id="TIGR00367">
    <property type="entry name" value="calcium/sodium antiporter"/>
    <property type="match status" value="1"/>
</dbReference>
<dbReference type="Gene3D" id="6.10.280.80">
    <property type="entry name" value="NCX, peripheral helical region"/>
    <property type="match status" value="1"/>
</dbReference>
<dbReference type="Pfam" id="PF01699">
    <property type="entry name" value="Na_Ca_ex"/>
    <property type="match status" value="2"/>
</dbReference>
<feature type="transmembrane region" description="Helical" evidence="5">
    <location>
        <begin position="235"/>
        <end position="256"/>
    </location>
</feature>
<evidence type="ECO:0000256" key="5">
    <source>
        <dbReference type="SAM" id="Phobius"/>
    </source>
</evidence>
<comment type="caution">
    <text evidence="7">The sequence shown here is derived from an EMBL/GenBank/DDBJ whole genome shotgun (WGS) entry which is preliminary data.</text>
</comment>
<keyword evidence="3 5" id="KW-1133">Transmembrane helix</keyword>
<feature type="transmembrane region" description="Helical" evidence="5">
    <location>
        <begin position="128"/>
        <end position="143"/>
    </location>
</feature>
<feature type="transmembrane region" description="Helical" evidence="5">
    <location>
        <begin position="200"/>
        <end position="223"/>
    </location>
</feature>
<feature type="domain" description="Sodium/calcium exchanger membrane region" evidence="6">
    <location>
        <begin position="166"/>
        <end position="306"/>
    </location>
</feature>
<feature type="transmembrane region" description="Helical" evidence="5">
    <location>
        <begin position="77"/>
        <end position="95"/>
    </location>
</feature>
<dbReference type="PANTHER" id="PTHR10846:SF8">
    <property type="entry name" value="INNER MEMBRANE PROTEIN YRBG"/>
    <property type="match status" value="1"/>
</dbReference>
<gene>
    <name evidence="7" type="ORF">AB2B41_02890</name>
</gene>
<reference evidence="7 8" key="1">
    <citation type="submission" date="2024-07" db="EMBL/GenBank/DDBJ databases">
        <title>Marimonas sp.nov., isolated from tidal-flat sediment.</title>
        <authorList>
            <person name="Jayan J.N."/>
            <person name="Lee S.S."/>
        </authorList>
    </citation>
    <scope>NUCLEOTIDE SEQUENCE [LARGE SCALE GENOMIC DNA]</scope>
    <source>
        <strain evidence="7 8">MJW-29</strain>
    </source>
</reference>
<sequence length="310" mass="31876">MTSILFILAGFVGLMLGGETLVRGAVYIAQRMRVSPLVIGLTLVGFGTSTPELVTSVQAALLGAPGIAVGNVIGSNIANILLILGLTAIIAPLAVSRESLRRDGAVMILASLALVGLVQVGVLSRNTGIIFLLGLAGYIIFALRPGSAEPMTDGLPDSPRRPLWVALALTLGGLALTIFAARLLVIGATDLARALEVSEAVIGLTIVAIGTSLPELVTSLIAARRGQSDLAFGNIIGSNIFNILGILGVTAIVAPLDIPARFAGVDIWVMMAAAFALMVFARTGWRIGRSEGGSLLCAFAGYSLYLGMTA</sequence>
<dbReference type="PANTHER" id="PTHR10846">
    <property type="entry name" value="SODIUM/POTASSIUM/CALCIUM EXCHANGER"/>
    <property type="match status" value="1"/>
</dbReference>
<dbReference type="InterPro" id="IPR004837">
    <property type="entry name" value="NaCa_Exmemb"/>
</dbReference>
<evidence type="ECO:0000256" key="4">
    <source>
        <dbReference type="ARBA" id="ARBA00023136"/>
    </source>
</evidence>
<keyword evidence="4 5" id="KW-0472">Membrane</keyword>
<evidence type="ECO:0000313" key="7">
    <source>
        <dbReference type="EMBL" id="MEW9918535.1"/>
    </source>
</evidence>
<dbReference type="RefSeq" id="WP_367876238.1">
    <property type="nucleotide sequence ID" value="NZ_JBFNXX010000002.1"/>
</dbReference>
<feature type="transmembrane region" description="Helical" evidence="5">
    <location>
        <begin position="104"/>
        <end position="122"/>
    </location>
</feature>
<accession>A0ABV3RHU9</accession>
<protein>
    <submittedName>
        <fullName evidence="7">Calcium/sodium antiporter</fullName>
    </submittedName>
</protein>
<evidence type="ECO:0000313" key="8">
    <source>
        <dbReference type="Proteomes" id="UP001556098"/>
    </source>
</evidence>
<keyword evidence="8" id="KW-1185">Reference proteome</keyword>
<feature type="transmembrane region" description="Helical" evidence="5">
    <location>
        <begin position="262"/>
        <end position="280"/>
    </location>
</feature>
<dbReference type="Proteomes" id="UP001556098">
    <property type="component" value="Unassembled WGS sequence"/>
</dbReference>
<feature type="domain" description="Sodium/calcium exchanger membrane region" evidence="6">
    <location>
        <begin position="3"/>
        <end position="143"/>
    </location>
</feature>
<name>A0ABV3RHU9_9RHOB</name>
<comment type="subcellular location">
    <subcellularLocation>
        <location evidence="1">Membrane</location>
        <topology evidence="1">Multi-pass membrane protein</topology>
    </subcellularLocation>
</comment>
<dbReference type="Gene3D" id="1.20.1420.30">
    <property type="entry name" value="NCX, central ion-binding region"/>
    <property type="match status" value="1"/>
</dbReference>
<organism evidence="7 8">
    <name type="scientific">Sulfitobacter sediminis</name>
    <dbReference type="NCBI Taxonomy" id="3234186"/>
    <lineage>
        <taxon>Bacteria</taxon>
        <taxon>Pseudomonadati</taxon>
        <taxon>Pseudomonadota</taxon>
        <taxon>Alphaproteobacteria</taxon>
        <taxon>Rhodobacterales</taxon>
        <taxon>Roseobacteraceae</taxon>
        <taxon>Sulfitobacter</taxon>
    </lineage>
</organism>
<evidence type="ECO:0000259" key="6">
    <source>
        <dbReference type="Pfam" id="PF01699"/>
    </source>
</evidence>
<dbReference type="InterPro" id="IPR044880">
    <property type="entry name" value="NCX_ion-bd_dom_sf"/>
</dbReference>
<feature type="transmembrane region" description="Helical" evidence="5">
    <location>
        <begin position="163"/>
        <end position="188"/>
    </location>
</feature>
<proteinExistence type="predicted"/>
<dbReference type="EMBL" id="JBFNXX010000002">
    <property type="protein sequence ID" value="MEW9918535.1"/>
    <property type="molecule type" value="Genomic_DNA"/>
</dbReference>
<feature type="transmembrane region" description="Helical" evidence="5">
    <location>
        <begin position="292"/>
        <end position="308"/>
    </location>
</feature>
<keyword evidence="2 5" id="KW-0812">Transmembrane</keyword>
<evidence type="ECO:0000256" key="1">
    <source>
        <dbReference type="ARBA" id="ARBA00004141"/>
    </source>
</evidence>